<evidence type="ECO:0000256" key="1">
    <source>
        <dbReference type="SAM" id="MobiDB-lite"/>
    </source>
</evidence>
<protein>
    <submittedName>
        <fullName evidence="2">Uncharacterized protein</fullName>
    </submittedName>
</protein>
<reference evidence="2" key="1">
    <citation type="submission" date="2023-02" db="EMBL/GenBank/DDBJ databases">
        <title>Colletotrichum kahawae CIFC_Que2 genome sequencing and assembly.</title>
        <authorList>
            <person name="Baroncelli R."/>
        </authorList>
    </citation>
    <scope>NUCLEOTIDE SEQUENCE</scope>
    <source>
        <strain evidence="2">CIFC_Que2</strain>
    </source>
</reference>
<organism evidence="2 3">
    <name type="scientific">Colletotrichum kahawae</name>
    <name type="common">Coffee berry disease fungus</name>
    <dbReference type="NCBI Taxonomy" id="34407"/>
    <lineage>
        <taxon>Eukaryota</taxon>
        <taxon>Fungi</taxon>
        <taxon>Dikarya</taxon>
        <taxon>Ascomycota</taxon>
        <taxon>Pezizomycotina</taxon>
        <taxon>Sordariomycetes</taxon>
        <taxon>Hypocreomycetidae</taxon>
        <taxon>Glomerellales</taxon>
        <taxon>Glomerellaceae</taxon>
        <taxon>Colletotrichum</taxon>
        <taxon>Colletotrichum gloeosporioides species complex</taxon>
    </lineage>
</organism>
<evidence type="ECO:0000313" key="3">
    <source>
        <dbReference type="Proteomes" id="UP001281614"/>
    </source>
</evidence>
<comment type="caution">
    <text evidence="2">The sequence shown here is derived from an EMBL/GenBank/DDBJ whole genome shotgun (WGS) entry which is preliminary data.</text>
</comment>
<evidence type="ECO:0000313" key="2">
    <source>
        <dbReference type="EMBL" id="KAK2730300.1"/>
    </source>
</evidence>
<dbReference type="Proteomes" id="UP001281614">
    <property type="component" value="Unassembled WGS sequence"/>
</dbReference>
<keyword evidence="3" id="KW-1185">Reference proteome</keyword>
<feature type="region of interest" description="Disordered" evidence="1">
    <location>
        <begin position="1"/>
        <end position="21"/>
    </location>
</feature>
<accession>A0AAD9XZK2</accession>
<gene>
    <name evidence="2" type="ORF">CKAH01_19110</name>
</gene>
<sequence>WIRRSRISVTAPAKPEISARL</sequence>
<name>A0AAD9XZK2_COLKA</name>
<proteinExistence type="predicted"/>
<dbReference type="AlphaFoldDB" id="A0AAD9XZK2"/>
<feature type="non-terminal residue" evidence="2">
    <location>
        <position position="1"/>
    </location>
</feature>
<dbReference type="EMBL" id="VYYT01000679">
    <property type="protein sequence ID" value="KAK2730300.1"/>
    <property type="molecule type" value="Genomic_DNA"/>
</dbReference>